<comment type="cofactor">
    <cofactor evidence="15">
        <name>FMN</name>
        <dbReference type="ChEBI" id="CHEBI:58210"/>
    </cofactor>
    <text evidence="15">Binds 1 FMN per subunit.</text>
</comment>
<gene>
    <name evidence="15" type="primary">pyrD</name>
    <name evidence="17" type="ORF">SAMN05444972_101219</name>
</gene>
<dbReference type="InterPro" id="IPR005720">
    <property type="entry name" value="Dihydroorotate_DH_cat"/>
</dbReference>
<evidence type="ECO:0000259" key="16">
    <source>
        <dbReference type="Pfam" id="PF01180"/>
    </source>
</evidence>
<feature type="binding site" evidence="15">
    <location>
        <begin position="323"/>
        <end position="324"/>
    </location>
    <ligand>
        <name>FMN</name>
        <dbReference type="ChEBI" id="CHEBI:58210"/>
    </ligand>
</feature>
<feature type="binding site" evidence="15">
    <location>
        <position position="273"/>
    </location>
    <ligand>
        <name>FMN</name>
        <dbReference type="ChEBI" id="CHEBI:58210"/>
    </ligand>
</feature>
<dbReference type="PANTHER" id="PTHR48109:SF4">
    <property type="entry name" value="DIHYDROOROTATE DEHYDROGENASE (QUINONE), MITOCHONDRIAL"/>
    <property type="match status" value="1"/>
</dbReference>
<evidence type="ECO:0000256" key="15">
    <source>
        <dbReference type="HAMAP-Rule" id="MF_00225"/>
    </source>
</evidence>
<feature type="binding site" evidence="15">
    <location>
        <position position="178"/>
    </location>
    <ligand>
        <name>substrate</name>
    </ligand>
</feature>
<evidence type="ECO:0000256" key="6">
    <source>
        <dbReference type="ARBA" id="ARBA00005359"/>
    </source>
</evidence>
<feature type="active site" description="Nucleophile" evidence="15">
    <location>
        <position position="181"/>
    </location>
</feature>
<feature type="binding site" evidence="15">
    <location>
        <position position="223"/>
    </location>
    <ligand>
        <name>FMN</name>
        <dbReference type="ChEBI" id="CHEBI:58210"/>
    </ligand>
</feature>
<evidence type="ECO:0000256" key="13">
    <source>
        <dbReference type="ARBA" id="ARBA00048639"/>
    </source>
</evidence>
<evidence type="ECO:0000256" key="4">
    <source>
        <dbReference type="ARBA" id="ARBA00004715"/>
    </source>
</evidence>
<keyword evidence="8 15" id="KW-0285">Flavoprotein</keyword>
<feature type="binding site" evidence="15">
    <location>
        <position position="178"/>
    </location>
    <ligand>
        <name>FMN</name>
        <dbReference type="ChEBI" id="CHEBI:58210"/>
    </ligand>
</feature>
<evidence type="ECO:0000256" key="3">
    <source>
        <dbReference type="ARBA" id="ARBA00004370"/>
    </source>
</evidence>
<keyword evidence="12 15" id="KW-0472">Membrane</keyword>
<feature type="binding site" evidence="15">
    <location>
        <position position="145"/>
    </location>
    <ligand>
        <name>FMN</name>
        <dbReference type="ChEBI" id="CHEBI:58210"/>
    </ligand>
</feature>
<comment type="pathway">
    <text evidence="4">Pyrimidine metabolism; UMP biosynthesis via de novo pathway; orotate from (S)-dihydroorotate (NAD(+) route): step 1/1.</text>
</comment>
<dbReference type="EC" id="1.3.5.2" evidence="15"/>
<evidence type="ECO:0000313" key="17">
    <source>
        <dbReference type="EMBL" id="SFS32687.1"/>
    </source>
</evidence>
<comment type="function">
    <text evidence="2">Catalyzes the conversion of dihydroorotate to orotate with NAD(+) as electron acceptor.</text>
</comment>
<evidence type="ECO:0000256" key="12">
    <source>
        <dbReference type="ARBA" id="ARBA00023136"/>
    </source>
</evidence>
<dbReference type="InterPro" id="IPR001295">
    <property type="entry name" value="Dihydroorotate_DH_CS"/>
</dbReference>
<dbReference type="GO" id="GO:0106430">
    <property type="term" value="F:dihydroorotate dehydrogenase (quinone) activity"/>
    <property type="evidence" value="ECO:0007669"/>
    <property type="project" value="UniProtKB-EC"/>
</dbReference>
<dbReference type="SUPFAM" id="SSF51395">
    <property type="entry name" value="FMN-linked oxidoreductases"/>
    <property type="match status" value="1"/>
</dbReference>
<comment type="catalytic activity">
    <reaction evidence="13 15">
        <text>(S)-dihydroorotate + a quinone = orotate + a quinol</text>
        <dbReference type="Rhea" id="RHEA:30187"/>
        <dbReference type="ChEBI" id="CHEBI:24646"/>
        <dbReference type="ChEBI" id="CHEBI:30839"/>
        <dbReference type="ChEBI" id="CHEBI:30864"/>
        <dbReference type="ChEBI" id="CHEBI:132124"/>
        <dbReference type="EC" id="1.3.5.2"/>
    </reaction>
</comment>
<feature type="binding site" evidence="15">
    <location>
        <position position="251"/>
    </location>
    <ligand>
        <name>FMN</name>
        <dbReference type="ChEBI" id="CHEBI:58210"/>
    </ligand>
</feature>
<evidence type="ECO:0000256" key="9">
    <source>
        <dbReference type="ARBA" id="ARBA00022643"/>
    </source>
</evidence>
<dbReference type="GO" id="GO:0005886">
    <property type="term" value="C:plasma membrane"/>
    <property type="evidence" value="ECO:0007669"/>
    <property type="project" value="UniProtKB-SubCell"/>
</dbReference>
<comment type="function">
    <text evidence="1 15">Catalyzes the conversion of dihydroorotate to orotate with quinone as electron acceptor.</text>
</comment>
<dbReference type="GO" id="GO:0044205">
    <property type="term" value="P:'de novo' UMP biosynthetic process"/>
    <property type="evidence" value="ECO:0007669"/>
    <property type="project" value="UniProtKB-UniRule"/>
</dbReference>
<dbReference type="GO" id="GO:0004589">
    <property type="term" value="F:dihydroorotate dehydrogenase (NAD+) activity"/>
    <property type="evidence" value="ECO:0007669"/>
    <property type="project" value="UniProtKB-EC"/>
</dbReference>
<keyword evidence="11 15" id="KW-0560">Oxidoreductase</keyword>
<feature type="binding site" evidence="15">
    <location>
        <position position="71"/>
    </location>
    <ligand>
        <name>substrate</name>
    </ligand>
</feature>
<dbReference type="GO" id="GO:0006207">
    <property type="term" value="P:'de novo' pyrimidine nucleobase biosynthetic process"/>
    <property type="evidence" value="ECO:0007669"/>
    <property type="project" value="UniProtKB-UniRule"/>
</dbReference>
<reference evidence="18" key="1">
    <citation type="submission" date="2016-10" db="EMBL/GenBank/DDBJ databases">
        <authorList>
            <person name="Varghese N."/>
            <person name="Submissions S."/>
        </authorList>
    </citation>
    <scope>NUCLEOTIDE SEQUENCE [LARGE SCALE GENOMIC DNA]</scope>
    <source>
        <strain evidence="18">DSM 45789</strain>
    </source>
</reference>
<dbReference type="NCBIfam" id="NF003645">
    <property type="entry name" value="PRK05286.1-2"/>
    <property type="match status" value="1"/>
</dbReference>
<feature type="domain" description="Dihydroorotate dehydrogenase catalytic" evidence="16">
    <location>
        <begin position="50"/>
        <end position="345"/>
    </location>
</feature>
<evidence type="ECO:0000256" key="10">
    <source>
        <dbReference type="ARBA" id="ARBA00022975"/>
    </source>
</evidence>
<feature type="binding site" evidence="15">
    <location>
        <position position="183"/>
    </location>
    <ligand>
        <name>substrate</name>
    </ligand>
</feature>
<comment type="subunit">
    <text evidence="7">Heterotetramer of 2 PyrK and 2 PyrD type B subunits.</text>
</comment>
<dbReference type="CDD" id="cd04738">
    <property type="entry name" value="DHOD_2_like"/>
    <property type="match status" value="1"/>
</dbReference>
<comment type="subunit">
    <text evidence="15">Monomer.</text>
</comment>
<dbReference type="UniPathway" id="UPA00070">
    <property type="reaction ID" value="UER00945"/>
</dbReference>
<accession>A0A1I6NXJ2</accession>
<feature type="binding site" evidence="15">
    <location>
        <begin position="67"/>
        <end position="71"/>
    </location>
    <ligand>
        <name>FMN</name>
        <dbReference type="ChEBI" id="CHEBI:58210"/>
    </ligand>
</feature>
<feature type="binding site" evidence="15">
    <location>
        <begin position="252"/>
        <end position="253"/>
    </location>
    <ligand>
        <name>substrate</name>
    </ligand>
</feature>
<feature type="binding site" evidence="15">
    <location>
        <position position="91"/>
    </location>
    <ligand>
        <name>FMN</name>
        <dbReference type="ChEBI" id="CHEBI:58210"/>
    </ligand>
</feature>
<dbReference type="Pfam" id="PF01180">
    <property type="entry name" value="DHO_dh"/>
    <property type="match status" value="1"/>
</dbReference>
<sequence length="361" mass="39946">MIYPFVKNMLFKMDPEQAHEWTVKNLLRAQRIPGVLTTLEQKMVLRDPRLTVKLGGLTFYNPVGLAAGFDKHAQVYPALAALGFGFVEVGTLTPLAQNGNPKPRLFRLPEDEGIINRMGFNNGGIEEAARHFTELPRPAIPIGINLGKNKVTAQEQAASDYQKGLCTLYRQGDYFVINISSPNTPNLRDLQEGESLQKLLTAVMEKRKHLQEQTGEIRPIFLKVAPDLTNDQLREVVLVAMDQEIDGIIATNTTLSREGLTSTHQSETGGLSGRPLAQKSTEMIRDIRRISEARLPIIGVGGVFDGKDAYEKIRAGASLVQIYTAMIYHGPSIVRDINRELLQCLEQDGLSSITEAIGLDD</sequence>
<dbReference type="PROSITE" id="PS00912">
    <property type="entry name" value="DHODEHASE_2"/>
    <property type="match status" value="1"/>
</dbReference>
<proteinExistence type="inferred from homology"/>
<evidence type="ECO:0000256" key="2">
    <source>
        <dbReference type="ARBA" id="ARBA00003616"/>
    </source>
</evidence>
<dbReference type="NCBIfam" id="NF003652">
    <property type="entry name" value="PRK05286.2-5"/>
    <property type="match status" value="1"/>
</dbReference>
<dbReference type="EMBL" id="FPAA01000001">
    <property type="protein sequence ID" value="SFS32687.1"/>
    <property type="molecule type" value="Genomic_DNA"/>
</dbReference>
<keyword evidence="18" id="KW-1185">Reference proteome</keyword>
<evidence type="ECO:0000256" key="8">
    <source>
        <dbReference type="ARBA" id="ARBA00022630"/>
    </source>
</evidence>
<dbReference type="InterPro" id="IPR050074">
    <property type="entry name" value="DHO_dehydrogenase"/>
</dbReference>
<dbReference type="PANTHER" id="PTHR48109">
    <property type="entry name" value="DIHYDROOROTATE DEHYDROGENASE (QUINONE), MITOCHONDRIAL-RELATED"/>
    <property type="match status" value="1"/>
</dbReference>
<dbReference type="PROSITE" id="PS00911">
    <property type="entry name" value="DHODEHASE_1"/>
    <property type="match status" value="1"/>
</dbReference>
<evidence type="ECO:0000256" key="11">
    <source>
        <dbReference type="ARBA" id="ARBA00023002"/>
    </source>
</evidence>
<keyword evidence="15" id="KW-1003">Cell membrane</keyword>
<keyword evidence="9 15" id="KW-0288">FMN</keyword>
<name>A0A1I6NXJ2_9BACL</name>
<keyword evidence="10 15" id="KW-0665">Pyrimidine biosynthesis</keyword>
<dbReference type="NCBIfam" id="TIGR01036">
    <property type="entry name" value="pyrD_sub2"/>
    <property type="match status" value="1"/>
</dbReference>
<comment type="similarity">
    <text evidence="6 15">Belongs to the dihydroorotate dehydrogenase family. Type 2 subfamily.</text>
</comment>
<evidence type="ECO:0000256" key="1">
    <source>
        <dbReference type="ARBA" id="ARBA00003125"/>
    </source>
</evidence>
<dbReference type="GO" id="GO:0005737">
    <property type="term" value="C:cytoplasm"/>
    <property type="evidence" value="ECO:0007669"/>
    <property type="project" value="InterPro"/>
</dbReference>
<evidence type="ECO:0000256" key="14">
    <source>
        <dbReference type="ARBA" id="ARBA00048996"/>
    </source>
</evidence>
<evidence type="ECO:0000313" key="18">
    <source>
        <dbReference type="Proteomes" id="UP000198660"/>
    </source>
</evidence>
<comment type="pathway">
    <text evidence="5 15">Pyrimidine metabolism; UMP biosynthesis via de novo pathway; orotate from (S)-dihydroorotate (quinone route): step 1/1.</text>
</comment>
<comment type="subcellular location">
    <subcellularLocation>
        <location evidence="15">Cell membrane</location>
        <topology evidence="15">Peripheral membrane protein</topology>
    </subcellularLocation>
    <subcellularLocation>
        <location evidence="3">Membrane</location>
    </subcellularLocation>
</comment>
<dbReference type="Gene3D" id="3.20.20.70">
    <property type="entry name" value="Aldolase class I"/>
    <property type="match status" value="1"/>
</dbReference>
<dbReference type="Proteomes" id="UP000198660">
    <property type="component" value="Unassembled WGS sequence"/>
</dbReference>
<protein>
    <recommendedName>
        <fullName evidence="15">Dihydroorotate dehydrogenase (quinone)</fullName>
        <ecNumber evidence="15">1.3.5.2</ecNumber>
    </recommendedName>
    <alternativeName>
        <fullName evidence="15">DHOdehase</fullName>
        <shortName evidence="15">DHOD</shortName>
        <shortName evidence="15">DHODase</shortName>
    </alternativeName>
    <alternativeName>
        <fullName evidence="15">Dihydroorotate oxidase</fullName>
    </alternativeName>
</protein>
<comment type="catalytic activity">
    <reaction evidence="14">
        <text>(S)-dihydroorotate + NAD(+) = orotate + NADH + H(+)</text>
        <dbReference type="Rhea" id="RHEA:13513"/>
        <dbReference type="ChEBI" id="CHEBI:15378"/>
        <dbReference type="ChEBI" id="CHEBI:30839"/>
        <dbReference type="ChEBI" id="CHEBI:30864"/>
        <dbReference type="ChEBI" id="CHEBI:57540"/>
        <dbReference type="ChEBI" id="CHEBI:57945"/>
        <dbReference type="EC" id="1.3.1.14"/>
    </reaction>
</comment>
<dbReference type="AlphaFoldDB" id="A0A1I6NXJ2"/>
<feature type="binding site" evidence="15">
    <location>
        <begin position="116"/>
        <end position="120"/>
    </location>
    <ligand>
        <name>substrate</name>
    </ligand>
</feature>
<dbReference type="InterPro" id="IPR005719">
    <property type="entry name" value="Dihydroorotate_DH_2"/>
</dbReference>
<dbReference type="InterPro" id="IPR013785">
    <property type="entry name" value="Aldolase_TIM"/>
</dbReference>
<dbReference type="HAMAP" id="MF_00225">
    <property type="entry name" value="DHO_dh_type2"/>
    <property type="match status" value="1"/>
</dbReference>
<organism evidence="17 18">
    <name type="scientific">Marininema halotolerans</name>
    <dbReference type="NCBI Taxonomy" id="1155944"/>
    <lineage>
        <taxon>Bacteria</taxon>
        <taxon>Bacillati</taxon>
        <taxon>Bacillota</taxon>
        <taxon>Bacilli</taxon>
        <taxon>Bacillales</taxon>
        <taxon>Thermoactinomycetaceae</taxon>
        <taxon>Marininema</taxon>
    </lineage>
</organism>
<evidence type="ECO:0000256" key="5">
    <source>
        <dbReference type="ARBA" id="ARBA00005161"/>
    </source>
</evidence>
<evidence type="ECO:0000256" key="7">
    <source>
        <dbReference type="ARBA" id="ARBA00011669"/>
    </source>
</evidence>
<feature type="binding site" evidence="15">
    <location>
        <position position="302"/>
    </location>
    <ligand>
        <name>FMN</name>
        <dbReference type="ChEBI" id="CHEBI:58210"/>
    </ligand>
</feature>